<dbReference type="RefSeq" id="WP_091451532.1">
    <property type="nucleotide sequence ID" value="NZ_FOGD01000001.1"/>
</dbReference>
<evidence type="ECO:0000313" key="3">
    <source>
        <dbReference type="Proteomes" id="UP000199766"/>
    </source>
</evidence>
<accession>A0A1H9ECR9</accession>
<sequence length="97" mass="10611">MATGKKPPLIQRDWASKTLAGVLLGFTLAIACSGLFSHLNADMALAVRAQLAMWMVAPIWLGTLSVCYFFRSGWLAWLWLGGVNLLALAALTMLRLF</sequence>
<gene>
    <name evidence="2" type="ORF">SAMN02982919_00256</name>
</gene>
<evidence type="ECO:0000313" key="2">
    <source>
        <dbReference type="EMBL" id="SEQ23053.1"/>
    </source>
</evidence>
<protein>
    <submittedName>
        <fullName evidence="2">Uncharacterized protein</fullName>
    </submittedName>
</protein>
<dbReference type="EMBL" id="FOGD01000001">
    <property type="protein sequence ID" value="SEQ23053.1"/>
    <property type="molecule type" value="Genomic_DNA"/>
</dbReference>
<keyword evidence="1" id="KW-1133">Transmembrane helix</keyword>
<dbReference type="STRING" id="180197.SAMN02982919_00256"/>
<name>A0A1H9ECR9_9BURK</name>
<keyword evidence="1" id="KW-0812">Transmembrane</keyword>
<dbReference type="AlphaFoldDB" id="A0A1H9ECR9"/>
<keyword evidence="3" id="KW-1185">Reference proteome</keyword>
<proteinExistence type="predicted"/>
<feature type="transmembrane region" description="Helical" evidence="1">
    <location>
        <begin position="77"/>
        <end position="96"/>
    </location>
</feature>
<feature type="transmembrane region" description="Helical" evidence="1">
    <location>
        <begin position="51"/>
        <end position="71"/>
    </location>
</feature>
<keyword evidence="1" id="KW-0472">Membrane</keyword>
<dbReference type="PROSITE" id="PS51257">
    <property type="entry name" value="PROKAR_LIPOPROTEIN"/>
    <property type="match status" value="1"/>
</dbReference>
<organism evidence="2 3">
    <name type="scientific">Giesbergeria anulus</name>
    <dbReference type="NCBI Taxonomy" id="180197"/>
    <lineage>
        <taxon>Bacteria</taxon>
        <taxon>Pseudomonadati</taxon>
        <taxon>Pseudomonadota</taxon>
        <taxon>Betaproteobacteria</taxon>
        <taxon>Burkholderiales</taxon>
        <taxon>Comamonadaceae</taxon>
        <taxon>Giesbergeria</taxon>
    </lineage>
</organism>
<evidence type="ECO:0000256" key="1">
    <source>
        <dbReference type="SAM" id="Phobius"/>
    </source>
</evidence>
<dbReference type="Proteomes" id="UP000199766">
    <property type="component" value="Unassembled WGS sequence"/>
</dbReference>
<dbReference type="OrthoDB" id="8911335at2"/>
<reference evidence="2 3" key="1">
    <citation type="submission" date="2016-10" db="EMBL/GenBank/DDBJ databases">
        <authorList>
            <person name="de Groot N.N."/>
        </authorList>
    </citation>
    <scope>NUCLEOTIDE SEQUENCE [LARGE SCALE GENOMIC DNA]</scope>
    <source>
        <strain evidence="2 3">ATCC 35958</strain>
    </source>
</reference>
<feature type="transmembrane region" description="Helical" evidence="1">
    <location>
        <begin position="20"/>
        <end position="39"/>
    </location>
</feature>